<protein>
    <recommendedName>
        <fullName evidence="3">LysB family phage lysis regulatory protein</fullName>
    </recommendedName>
</protein>
<dbReference type="Proteomes" id="UP000826462">
    <property type="component" value="Chromosome 1"/>
</dbReference>
<evidence type="ECO:0008006" key="3">
    <source>
        <dbReference type="Google" id="ProtNLM"/>
    </source>
</evidence>
<proteinExistence type="predicted"/>
<reference evidence="1 2" key="1">
    <citation type="submission" date="2021-07" db="EMBL/GenBank/DDBJ databases">
        <title>Paraburkholderia edwinii protects Aspergillus sp. from phenazines by acting as a toxin sponge.</title>
        <authorList>
            <person name="Dahlstrom K.M."/>
            <person name="Newman D.K."/>
        </authorList>
    </citation>
    <scope>NUCLEOTIDE SEQUENCE [LARGE SCALE GENOMIC DNA]</scope>
    <source>
        <strain evidence="1 2">Pe01</strain>
    </source>
</reference>
<evidence type="ECO:0000313" key="2">
    <source>
        <dbReference type="Proteomes" id="UP000826462"/>
    </source>
</evidence>
<gene>
    <name evidence="1" type="ORF">KZJ38_07590</name>
</gene>
<evidence type="ECO:0000313" key="1">
    <source>
        <dbReference type="EMBL" id="QYD70159.1"/>
    </source>
</evidence>
<organism evidence="1 2">
    <name type="scientific">Paraburkholderia edwinii</name>
    <dbReference type="NCBI Taxonomy" id="2861782"/>
    <lineage>
        <taxon>Bacteria</taxon>
        <taxon>Pseudomonadati</taxon>
        <taxon>Pseudomonadota</taxon>
        <taxon>Betaproteobacteria</taxon>
        <taxon>Burkholderiales</taxon>
        <taxon>Burkholderiaceae</taxon>
        <taxon>Paraburkholderia</taxon>
    </lineage>
</organism>
<name>A0ABX8UMT3_9BURK</name>
<sequence>MTPTQILERIIAALLGLLVVVGLGFAVYIEHERADKAEEKVVSLSASLAASQAALDAFKTAQAATQARAATNQKKVDNALAANPDWTRTPVPDDVFNSLFGNRPNAAAASAASDVQGTGPTK</sequence>
<accession>A0ABX8UMT3</accession>
<dbReference type="EMBL" id="CP080095">
    <property type="protein sequence ID" value="QYD70159.1"/>
    <property type="molecule type" value="Genomic_DNA"/>
</dbReference>
<keyword evidence="2" id="KW-1185">Reference proteome</keyword>
<dbReference type="RefSeq" id="WP_219799486.1">
    <property type="nucleotide sequence ID" value="NZ_CP080095.1"/>
</dbReference>